<feature type="transmembrane region" description="Helical" evidence="15">
    <location>
        <begin position="495"/>
        <end position="519"/>
    </location>
</feature>
<dbReference type="GO" id="GO:0003723">
    <property type="term" value="F:RNA binding"/>
    <property type="evidence" value="ECO:0007669"/>
    <property type="project" value="InterPro"/>
</dbReference>
<dbReference type="Gene3D" id="2.20.70.10">
    <property type="match status" value="1"/>
</dbReference>
<dbReference type="PANTHER" id="PTHR43341">
    <property type="entry name" value="AMINO ACID PERMEASE"/>
    <property type="match status" value="1"/>
</dbReference>
<evidence type="ECO:0000256" key="7">
    <source>
        <dbReference type="ARBA" id="ARBA00023128"/>
    </source>
</evidence>
<proteinExistence type="inferred from homology"/>
<gene>
    <name evidence="18" type="ORF">BN1211_3091</name>
</gene>
<feature type="transmembrane region" description="Helical" evidence="15">
    <location>
        <begin position="145"/>
        <end position="171"/>
    </location>
</feature>
<dbReference type="GO" id="GO:0006412">
    <property type="term" value="P:translation"/>
    <property type="evidence" value="ECO:0007669"/>
    <property type="project" value="InterPro"/>
</dbReference>
<evidence type="ECO:0000256" key="3">
    <source>
        <dbReference type="ARBA" id="ARBA00008945"/>
    </source>
</evidence>
<dbReference type="Gene3D" id="3.30.160.20">
    <property type="match status" value="1"/>
</dbReference>
<feature type="transmembrane region" description="Helical" evidence="15">
    <location>
        <begin position="351"/>
        <end position="376"/>
    </location>
</feature>
<dbReference type="PROSITE" id="PS50020">
    <property type="entry name" value="WW_DOMAIN_2"/>
    <property type="match status" value="1"/>
</dbReference>
<dbReference type="SUPFAM" id="SSF54211">
    <property type="entry name" value="Ribosomal protein S5 domain 2-like"/>
    <property type="match status" value="1"/>
</dbReference>
<evidence type="ECO:0000256" key="15">
    <source>
        <dbReference type="SAM" id="Phobius"/>
    </source>
</evidence>
<dbReference type="InterPro" id="IPR004841">
    <property type="entry name" value="AA-permease/SLC12A_dom"/>
</dbReference>
<feature type="domain" description="WW" evidence="16">
    <location>
        <begin position="857"/>
        <end position="891"/>
    </location>
</feature>
<keyword evidence="6 15" id="KW-1133">Transmembrane helix</keyword>
<dbReference type="InterPro" id="IPR050524">
    <property type="entry name" value="APC_YAT"/>
</dbReference>
<feature type="region of interest" description="Disordered" evidence="14">
    <location>
        <begin position="1002"/>
        <end position="1038"/>
    </location>
</feature>
<feature type="transmembrane region" description="Helical" evidence="15">
    <location>
        <begin position="71"/>
        <end position="94"/>
    </location>
</feature>
<dbReference type="FunFam" id="3.30.160.20:FF:000022">
    <property type="entry name" value="28S ribosomal protein S5, mitochondrial"/>
    <property type="match status" value="1"/>
</dbReference>
<reference evidence="19" key="1">
    <citation type="journal article" date="2015" name="J. Biotechnol.">
        <title>The structure of the Cyberlindnera jadinii genome and its relation to Candida utilis analyzed by the occurrence of single nucleotide polymorphisms.</title>
        <authorList>
            <person name="Rupp O."/>
            <person name="Brinkrolf K."/>
            <person name="Buerth C."/>
            <person name="Kunigo M."/>
            <person name="Schneider J."/>
            <person name="Jaenicke S."/>
            <person name="Goesmann A."/>
            <person name="Puehler A."/>
            <person name="Jaeger K.-E."/>
            <person name="Ernst J.F."/>
        </authorList>
    </citation>
    <scope>NUCLEOTIDE SEQUENCE [LARGE SCALE GENOMIC DNA]</scope>
    <source>
        <strain evidence="19">ATCC 18201 / CBS 1600 / BCRC 20928 / JCM 3617 / NBRC 0987 / NRRL Y-1542</strain>
    </source>
</reference>
<feature type="transmembrane region" description="Helical" evidence="15">
    <location>
        <begin position="298"/>
        <end position="317"/>
    </location>
</feature>
<evidence type="ECO:0000256" key="2">
    <source>
        <dbReference type="ARBA" id="ARBA00004173"/>
    </source>
</evidence>
<dbReference type="SUPFAM" id="SSF54768">
    <property type="entry name" value="dsRNA-binding domain-like"/>
    <property type="match status" value="1"/>
</dbReference>
<feature type="transmembrane region" description="Helical" evidence="15">
    <location>
        <begin position="471"/>
        <end position="489"/>
    </location>
</feature>
<evidence type="ECO:0000256" key="11">
    <source>
        <dbReference type="ARBA" id="ARBA00041606"/>
    </source>
</evidence>
<dbReference type="InterPro" id="IPR005324">
    <property type="entry name" value="Ribosomal_uS5_C"/>
</dbReference>
<protein>
    <recommendedName>
        <fullName evidence="10">Small ribosomal subunit protein uS5m</fullName>
    </recommendedName>
    <alternativeName>
        <fullName evidence="11">28S ribosomal protein S5, mitochondrial</fullName>
    </alternativeName>
</protein>
<dbReference type="FunFam" id="3.30.230.10:FF:000002">
    <property type="entry name" value="30S ribosomal protein S5"/>
    <property type="match status" value="1"/>
</dbReference>
<feature type="transmembrane region" description="Helical" evidence="15">
    <location>
        <begin position="178"/>
        <end position="197"/>
    </location>
</feature>
<evidence type="ECO:0000256" key="4">
    <source>
        <dbReference type="ARBA" id="ARBA00022692"/>
    </source>
</evidence>
<keyword evidence="8 15" id="KW-0472">Membrane</keyword>
<feature type="transmembrane region" description="Helical" evidence="15">
    <location>
        <begin position="435"/>
        <end position="451"/>
    </location>
</feature>
<dbReference type="Pfam" id="PF00333">
    <property type="entry name" value="Ribosomal_S5"/>
    <property type="match status" value="1"/>
</dbReference>
<dbReference type="AlphaFoldDB" id="A0A0H5C4K0"/>
<dbReference type="Gene3D" id="1.20.1740.10">
    <property type="entry name" value="Amino acid/polyamine transporter I"/>
    <property type="match status" value="1"/>
</dbReference>
<feature type="transmembrane region" description="Helical" evidence="15">
    <location>
        <begin position="101"/>
        <end position="125"/>
    </location>
</feature>
<dbReference type="GO" id="GO:0005743">
    <property type="term" value="C:mitochondrial inner membrane"/>
    <property type="evidence" value="ECO:0007669"/>
    <property type="project" value="UniProtKB-ARBA"/>
</dbReference>
<dbReference type="GO" id="GO:0005763">
    <property type="term" value="C:mitochondrial small ribosomal subunit"/>
    <property type="evidence" value="ECO:0007669"/>
    <property type="project" value="UniProtKB-ARBA"/>
</dbReference>
<evidence type="ECO:0000256" key="10">
    <source>
        <dbReference type="ARBA" id="ARBA00039335"/>
    </source>
</evidence>
<feature type="transmembrane region" description="Helical" evidence="15">
    <location>
        <begin position="396"/>
        <end position="415"/>
    </location>
</feature>
<keyword evidence="5 12" id="KW-0689">Ribosomal protein</keyword>
<evidence type="ECO:0000313" key="19">
    <source>
        <dbReference type="Proteomes" id="UP000038830"/>
    </source>
</evidence>
<evidence type="ECO:0000256" key="5">
    <source>
        <dbReference type="ARBA" id="ARBA00022980"/>
    </source>
</evidence>
<dbReference type="Pfam" id="PF03719">
    <property type="entry name" value="Ribosomal_S5_C"/>
    <property type="match status" value="1"/>
</dbReference>
<dbReference type="EMBL" id="CDQK01000003">
    <property type="protein sequence ID" value="CEP22687.1"/>
    <property type="molecule type" value="Genomic_DNA"/>
</dbReference>
<comment type="similarity">
    <text evidence="3 13">Belongs to the universal ribosomal protein uS5 family.</text>
</comment>
<evidence type="ECO:0000256" key="8">
    <source>
        <dbReference type="ARBA" id="ARBA00023136"/>
    </source>
</evidence>
<keyword evidence="9 12" id="KW-0687">Ribonucleoprotein</keyword>
<dbReference type="Pfam" id="PF00324">
    <property type="entry name" value="AA_permease"/>
    <property type="match status" value="1"/>
</dbReference>
<feature type="transmembrane region" description="Helical" evidence="15">
    <location>
        <begin position="203"/>
        <end position="223"/>
    </location>
</feature>
<evidence type="ECO:0000256" key="12">
    <source>
        <dbReference type="PROSITE-ProRule" id="PRU00268"/>
    </source>
</evidence>
<dbReference type="GO" id="GO:0015171">
    <property type="term" value="F:amino acid transmembrane transporter activity"/>
    <property type="evidence" value="ECO:0007669"/>
    <property type="project" value="TreeGrafter"/>
</dbReference>
<accession>A0A0H5C4K0</accession>
<evidence type="ECO:0000256" key="14">
    <source>
        <dbReference type="SAM" id="MobiDB-lite"/>
    </source>
</evidence>
<evidence type="ECO:0000313" key="18">
    <source>
        <dbReference type="EMBL" id="CEP22687.1"/>
    </source>
</evidence>
<evidence type="ECO:0000259" key="17">
    <source>
        <dbReference type="PROSITE" id="PS50881"/>
    </source>
</evidence>
<evidence type="ECO:0000256" key="13">
    <source>
        <dbReference type="RuleBase" id="RU003823"/>
    </source>
</evidence>
<keyword evidence="7" id="KW-0496">Mitochondrion</keyword>
<evidence type="ECO:0000256" key="9">
    <source>
        <dbReference type="ARBA" id="ARBA00023274"/>
    </source>
</evidence>
<dbReference type="InterPro" id="IPR014721">
    <property type="entry name" value="Ribsml_uS5_D2-typ_fold_subgr"/>
</dbReference>
<dbReference type="InterPro" id="IPR020568">
    <property type="entry name" value="Ribosomal_Su5_D2-typ_SF"/>
</dbReference>
<dbReference type="InterPro" id="IPR036020">
    <property type="entry name" value="WW_dom_sf"/>
</dbReference>
<sequence length="1038" mass="116420">MTTDLQATDEPTSDNSGSDIQLNYVTTKTLSKPFDGDIEVQEISSVKSAELHEVFGQDRTRLKAGLDQRHIGMIALVGTFGTGIFLSSGGVLAVAGPVGCLIAYSTIAIVVGLNQMCIAECAALMPCTSAPLRHAEQFIDPALGFVYGWLGIWSAIMPGEISATALIITYWTDISQGLWISIVIALIVGCNFLKIRVYGEIEFTFAIIKMLLLVGLIIISIVITSGGGPKGKKIGFKYWDDPGPFEEYLTTGSLGKFAGFWQALSGTVYSFGGVQSVPNLAAEVQYPRRSIFTACKRVFYRVAVLMIITIFCLTLIIRSDDPHIANGSGNASSSPFVVAIKNAGIDVLPHIINAGVLTSAFSAGNLALMGGARLLFALAVKGQAPKIFLKTTRSGVPWVGNIFVAAFMPLAYMNMSESAADVFNWFQSLTSAKLLWDWILISANHIFLTRAMKAQGIPRSRLPHTWRFTPYAAWISGFFSLLFLLTGGFKNFVHGHFLISSLFSSYFVIPMSIVLYIGWKLLKRTRFLRPEEVQLEILFKDVEENPEPPERPLKGWRVLTVLWAVLFVEAMIPSLRIATRGSIRSFSTVRPCLQAQPPTNSNSSSIPSEEKNQHLEFLKKYYPAELVESIKKIAQTEFAPPYLDDFSKRHPFWDTLKVDEPWKLDYNYPLQPSPVDIPKGSTLEDAGTGSVSKGLAALTGLDERYIERLASRPLIMKRVSNQTAKGKIPTNYALVVVGDRNGMVGIGEGKDRVEMSRAVSKAHWNAVKNLQFVPRYEDRTILGDIDYVYHGCKIFLRSGSPGFGLRVNHYIFEICEVAGIKDLSGKIYKSRNGMNVCKGFVEALTKQKTLEEMSFDRDGDDGWQHYFDQVTERFFFYNKFTKVRQWINPRVPLDDPCNRNLPTFQPPDLPDPEEAQDEYTKTLNRLKEDPEFTKLSTFEKYKRVESLKRELEGNNTDDVVYENKSIDEVEPFSEIANFHDTKSQSQFAKDLNSAIRQVNSIEAQQTRPKHRVTKKQVKEYNNKKREQKQKRLMQWLKD</sequence>
<dbReference type="InterPro" id="IPR013810">
    <property type="entry name" value="Ribosomal_uS5_N"/>
</dbReference>
<feature type="domain" description="S5 DRBM" evidence="17">
    <location>
        <begin position="709"/>
        <end position="773"/>
    </location>
</feature>
<keyword evidence="4 15" id="KW-0812">Transmembrane</keyword>
<dbReference type="Proteomes" id="UP000038830">
    <property type="component" value="Unassembled WGS sequence"/>
</dbReference>
<dbReference type="GO" id="GO:0003735">
    <property type="term" value="F:structural constituent of ribosome"/>
    <property type="evidence" value="ECO:0007669"/>
    <property type="project" value="UniProtKB-UniRule"/>
</dbReference>
<dbReference type="InterPro" id="IPR001202">
    <property type="entry name" value="WW_dom"/>
</dbReference>
<dbReference type="SUPFAM" id="SSF51045">
    <property type="entry name" value="WW domain"/>
    <property type="match status" value="1"/>
</dbReference>
<evidence type="ECO:0000256" key="6">
    <source>
        <dbReference type="ARBA" id="ARBA00022989"/>
    </source>
</evidence>
<name>A0A0H5C4K0_CYBJN</name>
<evidence type="ECO:0000256" key="1">
    <source>
        <dbReference type="ARBA" id="ARBA00004141"/>
    </source>
</evidence>
<dbReference type="PANTHER" id="PTHR43341:SF18">
    <property type="entry name" value="AMINO ACID PERMEASE_ SLC12A DOMAIN-CONTAINING PROTEIN"/>
    <property type="match status" value="1"/>
</dbReference>
<dbReference type="Gene3D" id="3.30.230.10">
    <property type="match status" value="1"/>
</dbReference>
<comment type="subcellular location">
    <subcellularLocation>
        <location evidence="1">Membrane</location>
        <topology evidence="1">Multi-pass membrane protein</topology>
    </subcellularLocation>
    <subcellularLocation>
        <location evidence="2">Mitochondrion</location>
    </subcellularLocation>
</comment>
<evidence type="ECO:0000259" key="16">
    <source>
        <dbReference type="PROSITE" id="PS50020"/>
    </source>
</evidence>
<organism evidence="18 19">
    <name type="scientific">Cyberlindnera jadinii (strain ATCC 18201 / CBS 1600 / BCRC 20928 / JCM 3617 / NBRC 0987 / NRRL Y-1542)</name>
    <name type="common">Torula yeast</name>
    <name type="synonym">Candida utilis</name>
    <dbReference type="NCBI Taxonomy" id="983966"/>
    <lineage>
        <taxon>Eukaryota</taxon>
        <taxon>Fungi</taxon>
        <taxon>Dikarya</taxon>
        <taxon>Ascomycota</taxon>
        <taxon>Saccharomycotina</taxon>
        <taxon>Saccharomycetes</taxon>
        <taxon>Phaffomycetales</taxon>
        <taxon>Phaffomycetaceae</taxon>
        <taxon>Cyberlindnera</taxon>
    </lineage>
</organism>
<dbReference type="PROSITE" id="PS50881">
    <property type="entry name" value="S5_DSRBD"/>
    <property type="match status" value="1"/>
</dbReference>
<feature type="transmembrane region" description="Helical" evidence="15">
    <location>
        <begin position="558"/>
        <end position="578"/>
    </location>
</feature>